<evidence type="ECO:0000313" key="1">
    <source>
        <dbReference type="EMBL" id="MBX47835.1"/>
    </source>
</evidence>
<dbReference type="AlphaFoldDB" id="A0A2P2NZB2"/>
<organism evidence="1">
    <name type="scientific">Rhizophora mucronata</name>
    <name type="common">Asiatic mangrove</name>
    <dbReference type="NCBI Taxonomy" id="61149"/>
    <lineage>
        <taxon>Eukaryota</taxon>
        <taxon>Viridiplantae</taxon>
        <taxon>Streptophyta</taxon>
        <taxon>Embryophyta</taxon>
        <taxon>Tracheophyta</taxon>
        <taxon>Spermatophyta</taxon>
        <taxon>Magnoliopsida</taxon>
        <taxon>eudicotyledons</taxon>
        <taxon>Gunneridae</taxon>
        <taxon>Pentapetalae</taxon>
        <taxon>rosids</taxon>
        <taxon>fabids</taxon>
        <taxon>Malpighiales</taxon>
        <taxon>Rhizophoraceae</taxon>
        <taxon>Rhizophora</taxon>
    </lineage>
</organism>
<name>A0A2P2NZB2_RHIMU</name>
<sequence length="55" mass="6059">MHSNIPIGCLDLESGPMKLTIPILPLLQLDILVEISAVPLALFKSVREKFAWLSS</sequence>
<dbReference type="EMBL" id="GGEC01067351">
    <property type="protein sequence ID" value="MBX47835.1"/>
    <property type="molecule type" value="Transcribed_RNA"/>
</dbReference>
<reference evidence="1" key="1">
    <citation type="submission" date="2018-02" db="EMBL/GenBank/DDBJ databases">
        <title>Rhizophora mucronata_Transcriptome.</title>
        <authorList>
            <person name="Meera S.P."/>
            <person name="Sreeshan A."/>
            <person name="Augustine A."/>
        </authorList>
    </citation>
    <scope>NUCLEOTIDE SEQUENCE</scope>
    <source>
        <tissue evidence="1">Leaf</tissue>
    </source>
</reference>
<protein>
    <submittedName>
        <fullName evidence="1">Uncharacterized protein</fullName>
    </submittedName>
</protein>
<accession>A0A2P2NZB2</accession>
<proteinExistence type="predicted"/>